<name>A0A251S276_HELAN</name>
<dbReference type="InParanoid" id="A0A251S276"/>
<sequence>MLPASPPDSKSAATYPSSGDPTPAASSSVQSSLPQHQQYNGSFLRCYTCWAFFATCTVEYLHFLETGKLSLSRSRSYSIAIELTIMVVDTAAYMFMVENGGLNSDADYPYMAKDGVCDKSKVSSFFKIQTTRNK</sequence>
<dbReference type="InterPro" id="IPR038765">
    <property type="entry name" value="Papain-like_cys_pep_sf"/>
</dbReference>
<feature type="region of interest" description="Disordered" evidence="1">
    <location>
        <begin position="1"/>
        <end position="31"/>
    </location>
</feature>
<dbReference type="SUPFAM" id="SSF54001">
    <property type="entry name" value="Cysteine proteinases"/>
    <property type="match status" value="1"/>
</dbReference>
<accession>A0A251S276</accession>
<gene>
    <name evidence="3" type="ORF">HannXRQ_Chr16g0524201</name>
</gene>
<feature type="compositionally biased region" description="Polar residues" evidence="1">
    <location>
        <begin position="11"/>
        <end position="31"/>
    </location>
</feature>
<dbReference type="EMBL" id="CM007905">
    <property type="protein sequence ID" value="OTF92649.1"/>
    <property type="molecule type" value="Genomic_DNA"/>
</dbReference>
<evidence type="ECO:0000313" key="3">
    <source>
        <dbReference type="EMBL" id="OTF92649.1"/>
    </source>
</evidence>
<proteinExistence type="predicted"/>
<dbReference type="GO" id="GO:0008234">
    <property type="term" value="F:cysteine-type peptidase activity"/>
    <property type="evidence" value="ECO:0007669"/>
    <property type="project" value="InterPro"/>
</dbReference>
<dbReference type="STRING" id="4232.A0A251S276"/>
<evidence type="ECO:0000313" key="4">
    <source>
        <dbReference type="Proteomes" id="UP000215914"/>
    </source>
</evidence>
<evidence type="ECO:0000259" key="2">
    <source>
        <dbReference type="Pfam" id="PF00112"/>
    </source>
</evidence>
<protein>
    <submittedName>
        <fullName evidence="3">Putative peptidase C1A, papain C-terminal</fullName>
    </submittedName>
</protein>
<evidence type="ECO:0000256" key="1">
    <source>
        <dbReference type="SAM" id="MobiDB-lite"/>
    </source>
</evidence>
<keyword evidence="4" id="KW-1185">Reference proteome</keyword>
<feature type="domain" description="Peptidase C1A papain C-terminal" evidence="2">
    <location>
        <begin position="45"/>
        <end position="128"/>
    </location>
</feature>
<dbReference type="InterPro" id="IPR000668">
    <property type="entry name" value="Peptidase_C1A_C"/>
</dbReference>
<dbReference type="Pfam" id="PF00112">
    <property type="entry name" value="Peptidase_C1"/>
    <property type="match status" value="1"/>
</dbReference>
<dbReference type="Proteomes" id="UP000215914">
    <property type="component" value="Chromosome 16"/>
</dbReference>
<reference evidence="4" key="1">
    <citation type="journal article" date="2017" name="Nature">
        <title>The sunflower genome provides insights into oil metabolism, flowering and Asterid evolution.</title>
        <authorList>
            <person name="Badouin H."/>
            <person name="Gouzy J."/>
            <person name="Grassa C.J."/>
            <person name="Murat F."/>
            <person name="Staton S.E."/>
            <person name="Cottret L."/>
            <person name="Lelandais-Briere C."/>
            <person name="Owens G.L."/>
            <person name="Carrere S."/>
            <person name="Mayjonade B."/>
            <person name="Legrand L."/>
            <person name="Gill N."/>
            <person name="Kane N.C."/>
            <person name="Bowers J.E."/>
            <person name="Hubner S."/>
            <person name="Bellec A."/>
            <person name="Berard A."/>
            <person name="Berges H."/>
            <person name="Blanchet N."/>
            <person name="Boniface M.C."/>
            <person name="Brunel D."/>
            <person name="Catrice O."/>
            <person name="Chaidir N."/>
            <person name="Claudel C."/>
            <person name="Donnadieu C."/>
            <person name="Faraut T."/>
            <person name="Fievet G."/>
            <person name="Helmstetter N."/>
            <person name="King M."/>
            <person name="Knapp S.J."/>
            <person name="Lai Z."/>
            <person name="Le Paslier M.C."/>
            <person name="Lippi Y."/>
            <person name="Lorenzon L."/>
            <person name="Mandel J.R."/>
            <person name="Marage G."/>
            <person name="Marchand G."/>
            <person name="Marquand E."/>
            <person name="Bret-Mestries E."/>
            <person name="Morien E."/>
            <person name="Nambeesan S."/>
            <person name="Nguyen T."/>
            <person name="Pegot-Espagnet P."/>
            <person name="Pouilly N."/>
            <person name="Raftis F."/>
            <person name="Sallet E."/>
            <person name="Schiex T."/>
            <person name="Thomas J."/>
            <person name="Vandecasteele C."/>
            <person name="Vares D."/>
            <person name="Vear F."/>
            <person name="Vautrin S."/>
            <person name="Crespi M."/>
            <person name="Mangin B."/>
            <person name="Burke J.M."/>
            <person name="Salse J."/>
            <person name="Munos S."/>
            <person name="Vincourt P."/>
            <person name="Rieseberg L.H."/>
            <person name="Langlade N.B."/>
        </authorList>
    </citation>
    <scope>NUCLEOTIDE SEQUENCE [LARGE SCALE GENOMIC DNA]</scope>
    <source>
        <strain evidence="4">cv. SF193</strain>
    </source>
</reference>
<dbReference type="GO" id="GO:0006508">
    <property type="term" value="P:proteolysis"/>
    <property type="evidence" value="ECO:0007669"/>
    <property type="project" value="InterPro"/>
</dbReference>
<dbReference type="AlphaFoldDB" id="A0A251S276"/>
<dbReference type="Gene3D" id="3.90.70.10">
    <property type="entry name" value="Cysteine proteinases"/>
    <property type="match status" value="1"/>
</dbReference>
<organism evidence="3 4">
    <name type="scientific">Helianthus annuus</name>
    <name type="common">Common sunflower</name>
    <dbReference type="NCBI Taxonomy" id="4232"/>
    <lineage>
        <taxon>Eukaryota</taxon>
        <taxon>Viridiplantae</taxon>
        <taxon>Streptophyta</taxon>
        <taxon>Embryophyta</taxon>
        <taxon>Tracheophyta</taxon>
        <taxon>Spermatophyta</taxon>
        <taxon>Magnoliopsida</taxon>
        <taxon>eudicotyledons</taxon>
        <taxon>Gunneridae</taxon>
        <taxon>Pentapetalae</taxon>
        <taxon>asterids</taxon>
        <taxon>campanulids</taxon>
        <taxon>Asterales</taxon>
        <taxon>Asteraceae</taxon>
        <taxon>Asteroideae</taxon>
        <taxon>Heliantheae alliance</taxon>
        <taxon>Heliantheae</taxon>
        <taxon>Helianthus</taxon>
    </lineage>
</organism>